<sequence length="96" mass="10762">MTKEAIEELWILPDDRDYHSAEDISLGIVVLLSGWDNPDASVKADVMQRWVDVAVAWRKQVAVAAGIPIGLRTIYPGNFRELAEVRKNGTRIFLAI</sequence>
<dbReference type="RefSeq" id="WP_127745388.1">
    <property type="nucleotide sequence ID" value="NZ_SACN01000003.1"/>
</dbReference>
<keyword evidence="2" id="KW-1185">Reference proteome</keyword>
<protein>
    <submittedName>
        <fullName evidence="1">Uncharacterized protein</fullName>
    </submittedName>
</protein>
<dbReference type="Proteomes" id="UP000282971">
    <property type="component" value="Unassembled WGS sequence"/>
</dbReference>
<evidence type="ECO:0000313" key="1">
    <source>
        <dbReference type="EMBL" id="RVT90138.1"/>
    </source>
</evidence>
<gene>
    <name evidence="1" type="ORF">EOD43_17675</name>
</gene>
<dbReference type="AlphaFoldDB" id="A0A437LXJ3"/>
<accession>A0A437LXJ3</accession>
<dbReference type="EMBL" id="SACN01000003">
    <property type="protein sequence ID" value="RVT90138.1"/>
    <property type="molecule type" value="Genomic_DNA"/>
</dbReference>
<organism evidence="1 2">
    <name type="scientific">Sphingomonas crocodyli</name>
    <dbReference type="NCBI Taxonomy" id="1979270"/>
    <lineage>
        <taxon>Bacteria</taxon>
        <taxon>Pseudomonadati</taxon>
        <taxon>Pseudomonadota</taxon>
        <taxon>Alphaproteobacteria</taxon>
        <taxon>Sphingomonadales</taxon>
        <taxon>Sphingomonadaceae</taxon>
        <taxon>Sphingomonas</taxon>
    </lineage>
</organism>
<evidence type="ECO:0000313" key="2">
    <source>
        <dbReference type="Proteomes" id="UP000282971"/>
    </source>
</evidence>
<reference evidence="1 2" key="1">
    <citation type="submission" date="2019-01" db="EMBL/GenBank/DDBJ databases">
        <authorList>
            <person name="Chen W.-M."/>
        </authorList>
    </citation>
    <scope>NUCLEOTIDE SEQUENCE [LARGE SCALE GENOMIC DNA]</scope>
    <source>
        <strain evidence="1 2">CCP-7</strain>
    </source>
</reference>
<proteinExistence type="predicted"/>
<comment type="caution">
    <text evidence="1">The sequence shown here is derived from an EMBL/GenBank/DDBJ whole genome shotgun (WGS) entry which is preliminary data.</text>
</comment>
<name>A0A437LXJ3_9SPHN</name>